<keyword evidence="6" id="KW-0680">Restriction system</keyword>
<dbReference type="Pfam" id="PF02384">
    <property type="entry name" value="N6_Mtase"/>
    <property type="match status" value="1"/>
</dbReference>
<feature type="domain" description="DNA methylase adenine-specific" evidence="9">
    <location>
        <begin position="120"/>
        <end position="428"/>
    </location>
</feature>
<dbReference type="RefSeq" id="WP_377280643.1">
    <property type="nucleotide sequence ID" value="NZ_JBHRSI010000001.1"/>
</dbReference>
<dbReference type="InterPro" id="IPR022749">
    <property type="entry name" value="D12N6_MeTrfase_N"/>
</dbReference>
<dbReference type="PANTHER" id="PTHR42933:SF4">
    <property type="entry name" value="TYPE I RESTRICTION ENZYME ECOKI METHYLASE SUBUNIT"/>
    <property type="match status" value="1"/>
</dbReference>
<evidence type="ECO:0000256" key="5">
    <source>
        <dbReference type="ARBA" id="ARBA00022691"/>
    </source>
</evidence>
<accession>A0ABW4MWZ1</accession>
<dbReference type="PANTHER" id="PTHR42933">
    <property type="entry name" value="SLR6095 PROTEIN"/>
    <property type="match status" value="1"/>
</dbReference>
<evidence type="ECO:0000256" key="6">
    <source>
        <dbReference type="ARBA" id="ARBA00022747"/>
    </source>
</evidence>
<evidence type="ECO:0000256" key="7">
    <source>
        <dbReference type="ARBA" id="ARBA00047942"/>
    </source>
</evidence>
<comment type="similarity">
    <text evidence="1">Belongs to the N(4)/N(6)-methyltransferase family.</text>
</comment>
<feature type="region of interest" description="Disordered" evidence="8">
    <location>
        <begin position="476"/>
        <end position="503"/>
    </location>
</feature>
<proteinExistence type="inferred from homology"/>
<dbReference type="GO" id="GO:0032259">
    <property type="term" value="P:methylation"/>
    <property type="evidence" value="ECO:0007669"/>
    <property type="project" value="UniProtKB-KW"/>
</dbReference>
<organism evidence="11 12">
    <name type="scientific">Phenylobacterium terrae</name>
    <dbReference type="NCBI Taxonomy" id="2665495"/>
    <lineage>
        <taxon>Bacteria</taxon>
        <taxon>Pseudomonadati</taxon>
        <taxon>Pseudomonadota</taxon>
        <taxon>Alphaproteobacteria</taxon>
        <taxon>Caulobacterales</taxon>
        <taxon>Caulobacteraceae</taxon>
        <taxon>Phenylobacterium</taxon>
    </lineage>
</organism>
<evidence type="ECO:0000256" key="8">
    <source>
        <dbReference type="SAM" id="MobiDB-lite"/>
    </source>
</evidence>
<dbReference type="Proteomes" id="UP001597237">
    <property type="component" value="Unassembled WGS sequence"/>
</dbReference>
<keyword evidence="3 11" id="KW-0489">Methyltransferase</keyword>
<comment type="caution">
    <text evidence="11">The sequence shown here is derived from an EMBL/GenBank/DDBJ whole genome shotgun (WGS) entry which is preliminary data.</text>
</comment>
<evidence type="ECO:0000256" key="3">
    <source>
        <dbReference type="ARBA" id="ARBA00022603"/>
    </source>
</evidence>
<dbReference type="InterPro" id="IPR051537">
    <property type="entry name" value="DNA_Adenine_Mtase"/>
</dbReference>
<dbReference type="SUPFAM" id="SSF53335">
    <property type="entry name" value="S-adenosyl-L-methionine-dependent methyltransferases"/>
    <property type="match status" value="1"/>
</dbReference>
<protein>
    <recommendedName>
        <fullName evidence="2">site-specific DNA-methyltransferase (adenine-specific)</fullName>
        <ecNumber evidence="2">2.1.1.72</ecNumber>
    </recommendedName>
</protein>
<dbReference type="InterPro" id="IPR003356">
    <property type="entry name" value="DNA_methylase_A-5"/>
</dbReference>
<evidence type="ECO:0000256" key="1">
    <source>
        <dbReference type="ARBA" id="ARBA00006594"/>
    </source>
</evidence>
<name>A0ABW4MWZ1_9CAUL</name>
<keyword evidence="4" id="KW-0808">Transferase</keyword>
<evidence type="ECO:0000256" key="4">
    <source>
        <dbReference type="ARBA" id="ARBA00022679"/>
    </source>
</evidence>
<evidence type="ECO:0000256" key="2">
    <source>
        <dbReference type="ARBA" id="ARBA00011900"/>
    </source>
</evidence>
<dbReference type="EMBL" id="JBHUEY010000001">
    <property type="protein sequence ID" value="MFD1782298.1"/>
    <property type="molecule type" value="Genomic_DNA"/>
</dbReference>
<gene>
    <name evidence="11" type="ORF">ACFSC0_02745</name>
</gene>
<dbReference type="PRINTS" id="PR00507">
    <property type="entry name" value="N12N6MTFRASE"/>
</dbReference>
<dbReference type="InterPro" id="IPR038333">
    <property type="entry name" value="T1MK-like_N_sf"/>
</dbReference>
<reference evidence="12" key="1">
    <citation type="journal article" date="2019" name="Int. J. Syst. Evol. Microbiol.">
        <title>The Global Catalogue of Microorganisms (GCM) 10K type strain sequencing project: providing services to taxonomists for standard genome sequencing and annotation.</title>
        <authorList>
            <consortium name="The Broad Institute Genomics Platform"/>
            <consortium name="The Broad Institute Genome Sequencing Center for Infectious Disease"/>
            <person name="Wu L."/>
            <person name="Ma J."/>
        </authorList>
    </citation>
    <scope>NUCLEOTIDE SEQUENCE [LARGE SCALE GENOMIC DNA]</scope>
    <source>
        <strain evidence="12">DFY28</strain>
    </source>
</reference>
<keyword evidence="12" id="KW-1185">Reference proteome</keyword>
<dbReference type="InterPro" id="IPR029063">
    <property type="entry name" value="SAM-dependent_MTases_sf"/>
</dbReference>
<comment type="catalytic activity">
    <reaction evidence="7">
        <text>a 2'-deoxyadenosine in DNA + S-adenosyl-L-methionine = an N(6)-methyl-2'-deoxyadenosine in DNA + S-adenosyl-L-homocysteine + H(+)</text>
        <dbReference type="Rhea" id="RHEA:15197"/>
        <dbReference type="Rhea" id="RHEA-COMP:12418"/>
        <dbReference type="Rhea" id="RHEA-COMP:12419"/>
        <dbReference type="ChEBI" id="CHEBI:15378"/>
        <dbReference type="ChEBI" id="CHEBI:57856"/>
        <dbReference type="ChEBI" id="CHEBI:59789"/>
        <dbReference type="ChEBI" id="CHEBI:90615"/>
        <dbReference type="ChEBI" id="CHEBI:90616"/>
        <dbReference type="EC" id="2.1.1.72"/>
    </reaction>
</comment>
<dbReference type="Gene3D" id="3.40.50.150">
    <property type="entry name" value="Vaccinia Virus protein VP39"/>
    <property type="match status" value="1"/>
</dbReference>
<feature type="domain" description="N6 adenine-specific DNA methyltransferase N-terminal" evidence="10">
    <location>
        <begin position="8"/>
        <end position="43"/>
    </location>
</feature>
<evidence type="ECO:0000259" key="10">
    <source>
        <dbReference type="Pfam" id="PF12161"/>
    </source>
</evidence>
<evidence type="ECO:0000259" key="9">
    <source>
        <dbReference type="Pfam" id="PF02384"/>
    </source>
</evidence>
<sequence length="503" mass="56085">MNADNIIQKIWGLCHILRGDGVSYHEYISELTYLLFLKIADETGTDHLLPEGRRWKDLASYKGRDLLDHYREMLTFLGAHAPSEQVRRIYAFPTTVFSHSENLRAVIEGIAQIDWHSVTMDGMGEIYEGLLAKNSQDARSGAGQYFTPRPLVDCIVRMVRPKAGEIIQDPATGSGGFLISADQYVRASTAGALYQNSPPRYEGIEIEKGTYRICLMNAFLHQLNAKITLGDALTDDAQALSEADVILANPPFGAKAGSARKMRSDISYATANKQLAFLQHIYRGLKPGGRAAVVLPDNVLFEDGVARKVRNELMDVCDLHTILRLPTGIFYSPGVKTNVLFFTKGRTNRSNTRRLWVYDMRHNAPKYGKKRPLRREDFSAFEALFGDDPLGRSDRSPRDEEDRWRCFTREAIAARSDDLNISWHAGSDTDPEEALTEPEDLASAILVHLRAAVAEIEAVADELMDAEEAEVPVVDGSLTMSTEASATPRRTPHRHGLADDYDA</sequence>
<evidence type="ECO:0000313" key="12">
    <source>
        <dbReference type="Proteomes" id="UP001597237"/>
    </source>
</evidence>
<dbReference type="GO" id="GO:0008168">
    <property type="term" value="F:methyltransferase activity"/>
    <property type="evidence" value="ECO:0007669"/>
    <property type="project" value="UniProtKB-KW"/>
</dbReference>
<dbReference type="EC" id="2.1.1.72" evidence="2"/>
<dbReference type="CDD" id="cd02440">
    <property type="entry name" value="AdoMet_MTases"/>
    <property type="match status" value="1"/>
</dbReference>
<keyword evidence="5" id="KW-0949">S-adenosyl-L-methionine</keyword>
<dbReference type="Pfam" id="PF12161">
    <property type="entry name" value="HsdM_N"/>
    <property type="match status" value="1"/>
</dbReference>
<dbReference type="Gene3D" id="1.20.1260.30">
    <property type="match status" value="1"/>
</dbReference>
<evidence type="ECO:0000313" key="11">
    <source>
        <dbReference type="EMBL" id="MFD1782298.1"/>
    </source>
</evidence>